<dbReference type="PROSITE" id="PS51257">
    <property type="entry name" value="PROKAR_LIPOPROTEIN"/>
    <property type="match status" value="1"/>
</dbReference>
<organism evidence="1 2">
    <name type="scientific">Labilibaculum manganireducens</name>
    <dbReference type="NCBI Taxonomy" id="1940525"/>
    <lineage>
        <taxon>Bacteria</taxon>
        <taxon>Pseudomonadati</taxon>
        <taxon>Bacteroidota</taxon>
        <taxon>Bacteroidia</taxon>
        <taxon>Marinilabiliales</taxon>
        <taxon>Marinifilaceae</taxon>
        <taxon>Labilibaculum</taxon>
    </lineage>
</organism>
<evidence type="ECO:0008006" key="3">
    <source>
        <dbReference type="Google" id="ProtNLM"/>
    </source>
</evidence>
<dbReference type="AlphaFoldDB" id="A0A2N3IB68"/>
<dbReference type="InterPro" id="IPR035986">
    <property type="entry name" value="PKD_dom_sf"/>
</dbReference>
<proteinExistence type="predicted"/>
<dbReference type="EMBL" id="MVDE01000008">
    <property type="protein sequence ID" value="PKQ67582.1"/>
    <property type="molecule type" value="Genomic_DNA"/>
</dbReference>
<dbReference type="SUPFAM" id="SSF49299">
    <property type="entry name" value="PKD domain"/>
    <property type="match status" value="1"/>
</dbReference>
<dbReference type="Proteomes" id="UP000233618">
    <property type="component" value="Unassembled WGS sequence"/>
</dbReference>
<reference evidence="1 2" key="1">
    <citation type="journal article" date="2017" name="Front. Microbiol.">
        <title>Labilibaculum manganireducens gen. nov., sp. nov. and Labilibaculum filiforme sp. nov., Novel Bacteroidetes Isolated from Subsurface Sediments of the Baltic Sea.</title>
        <authorList>
            <person name="Vandieken V."/>
            <person name="Marshall I.P."/>
            <person name="Niemann H."/>
            <person name="Engelen B."/>
            <person name="Cypionka H."/>
        </authorList>
    </citation>
    <scope>NUCLEOTIDE SEQUENCE [LARGE SCALE GENOMIC DNA]</scope>
    <source>
        <strain evidence="1 2">59.10-2M</strain>
    </source>
</reference>
<evidence type="ECO:0000313" key="2">
    <source>
        <dbReference type="Proteomes" id="UP000233618"/>
    </source>
</evidence>
<accession>A0A2N3IB68</accession>
<name>A0A2N3IB68_9BACT</name>
<dbReference type="SUPFAM" id="SSF49785">
    <property type="entry name" value="Galactose-binding domain-like"/>
    <property type="match status" value="1"/>
</dbReference>
<dbReference type="Gene3D" id="2.60.120.260">
    <property type="entry name" value="Galactose-binding domain-like"/>
    <property type="match status" value="1"/>
</dbReference>
<protein>
    <recommendedName>
        <fullName evidence="3">PKD domain-containing protein</fullName>
    </recommendedName>
</protein>
<dbReference type="RefSeq" id="WP_143470857.1">
    <property type="nucleotide sequence ID" value="NZ_MVDE01000008.1"/>
</dbReference>
<evidence type="ECO:0000313" key="1">
    <source>
        <dbReference type="EMBL" id="PKQ67582.1"/>
    </source>
</evidence>
<sequence>MKRIEIIYIGLFVLLTSLGMVSCTQDTYDDQEHVTEQMIDVRFSVDEISANRYQITTNSNKYVISNYWDLGDGTGFSTGGNSFELFLPDAGEYEIKHKVIAAGGIFSNEASSIVNVETSDPISGNLIRGGKFSSEDDIAEWTIGGTGAGNGTWNFNDGKANLTTPSWGGDGIYQAIQVEEGRSYQIDMYISSATGCSDTWFEVYCGYSDPETVSGDYNEGEKLLSINTWDGSGTTPFAGKFTNVGSSTETNGVFTAAAAGTVYLVIRGGGGDMKEGISIDNVEIRSVQ</sequence>
<gene>
    <name evidence="1" type="ORF">BZG01_07560</name>
</gene>
<dbReference type="InterPro" id="IPR008979">
    <property type="entry name" value="Galactose-bd-like_sf"/>
</dbReference>
<keyword evidence="2" id="KW-1185">Reference proteome</keyword>
<comment type="caution">
    <text evidence="1">The sequence shown here is derived from an EMBL/GenBank/DDBJ whole genome shotgun (WGS) entry which is preliminary data.</text>
</comment>